<dbReference type="PANTHER" id="PTHR43811">
    <property type="entry name" value="FKBP-TYPE PEPTIDYL-PROLYL CIS-TRANS ISOMERASE FKPA"/>
    <property type="match status" value="1"/>
</dbReference>
<comment type="caution">
    <text evidence="6">The sequence shown here is derived from an EMBL/GenBank/DDBJ whole genome shotgun (WGS) entry which is preliminary data.</text>
</comment>
<dbReference type="InterPro" id="IPR000774">
    <property type="entry name" value="PPIase_FKBP_N"/>
</dbReference>
<gene>
    <name evidence="6" type="primary">fklB_12</name>
    <name evidence="6" type="ORF">SDC9_190756</name>
</gene>
<dbReference type="GO" id="GO:0006457">
    <property type="term" value="P:protein folding"/>
    <property type="evidence" value="ECO:0007669"/>
    <property type="project" value="InterPro"/>
</dbReference>
<protein>
    <recommendedName>
        <fullName evidence="2">peptidylprolyl isomerase</fullName>
        <ecNumber evidence="2">5.2.1.8</ecNumber>
    </recommendedName>
</protein>
<evidence type="ECO:0000256" key="1">
    <source>
        <dbReference type="ARBA" id="ARBA00000971"/>
    </source>
</evidence>
<feature type="domain" description="PPIase FKBP-type" evidence="5">
    <location>
        <begin position="55"/>
        <end position="141"/>
    </location>
</feature>
<evidence type="ECO:0000256" key="3">
    <source>
        <dbReference type="ARBA" id="ARBA00023110"/>
    </source>
</evidence>
<dbReference type="Pfam" id="PF01346">
    <property type="entry name" value="FKBP_N"/>
    <property type="match status" value="1"/>
</dbReference>
<dbReference type="GO" id="GO:0003755">
    <property type="term" value="F:peptidyl-prolyl cis-trans isomerase activity"/>
    <property type="evidence" value="ECO:0007669"/>
    <property type="project" value="UniProtKB-KW"/>
</dbReference>
<sequence>MQEKTKKYEERKKTALEDGKKFLEANKKKSGVTVEKSGMQYRVITAGKGAVPKPDDVIKFHIVGKFIDGEEFQSTKTMGTPPEATLNQINIKGIHEALSKMPIGSVWEVVLPYELAYGEQDTGVIPPKSAVIFELELLEIVKPEAPQSKKK</sequence>
<keyword evidence="4 6" id="KW-0413">Isomerase</keyword>
<evidence type="ECO:0000256" key="4">
    <source>
        <dbReference type="ARBA" id="ARBA00023235"/>
    </source>
</evidence>
<evidence type="ECO:0000256" key="2">
    <source>
        <dbReference type="ARBA" id="ARBA00013194"/>
    </source>
</evidence>
<dbReference type="SUPFAM" id="SSF54534">
    <property type="entry name" value="FKBP-like"/>
    <property type="match status" value="1"/>
</dbReference>
<keyword evidence="3" id="KW-0697">Rotamase</keyword>
<dbReference type="AlphaFoldDB" id="A0A645HW32"/>
<evidence type="ECO:0000259" key="5">
    <source>
        <dbReference type="PROSITE" id="PS50059"/>
    </source>
</evidence>
<dbReference type="EC" id="5.2.1.8" evidence="2"/>
<dbReference type="PROSITE" id="PS50059">
    <property type="entry name" value="FKBP_PPIASE"/>
    <property type="match status" value="1"/>
</dbReference>
<dbReference type="InterPro" id="IPR046357">
    <property type="entry name" value="PPIase_dom_sf"/>
</dbReference>
<dbReference type="PANTHER" id="PTHR43811:SF19">
    <property type="entry name" value="39 KDA FK506-BINDING NUCLEAR PROTEIN"/>
    <property type="match status" value="1"/>
</dbReference>
<dbReference type="InterPro" id="IPR001179">
    <property type="entry name" value="PPIase_FKBP_dom"/>
</dbReference>
<name>A0A645HW32_9ZZZZ</name>
<proteinExistence type="predicted"/>
<dbReference type="EMBL" id="VSSQ01101449">
    <property type="protein sequence ID" value="MPN43197.1"/>
    <property type="molecule type" value="Genomic_DNA"/>
</dbReference>
<dbReference type="Pfam" id="PF00254">
    <property type="entry name" value="FKBP_C"/>
    <property type="match status" value="1"/>
</dbReference>
<evidence type="ECO:0000313" key="6">
    <source>
        <dbReference type="EMBL" id="MPN43197.1"/>
    </source>
</evidence>
<dbReference type="Gene3D" id="3.10.50.40">
    <property type="match status" value="1"/>
</dbReference>
<reference evidence="6" key="1">
    <citation type="submission" date="2019-08" db="EMBL/GenBank/DDBJ databases">
        <authorList>
            <person name="Kucharzyk K."/>
            <person name="Murdoch R.W."/>
            <person name="Higgins S."/>
            <person name="Loffler F."/>
        </authorList>
    </citation>
    <scope>NUCLEOTIDE SEQUENCE</scope>
</reference>
<comment type="catalytic activity">
    <reaction evidence="1">
        <text>[protein]-peptidylproline (omega=180) = [protein]-peptidylproline (omega=0)</text>
        <dbReference type="Rhea" id="RHEA:16237"/>
        <dbReference type="Rhea" id="RHEA-COMP:10747"/>
        <dbReference type="Rhea" id="RHEA-COMP:10748"/>
        <dbReference type="ChEBI" id="CHEBI:83833"/>
        <dbReference type="ChEBI" id="CHEBI:83834"/>
        <dbReference type="EC" id="5.2.1.8"/>
    </reaction>
</comment>
<accession>A0A645HW32</accession>
<organism evidence="6">
    <name type="scientific">bioreactor metagenome</name>
    <dbReference type="NCBI Taxonomy" id="1076179"/>
    <lineage>
        <taxon>unclassified sequences</taxon>
        <taxon>metagenomes</taxon>
        <taxon>ecological metagenomes</taxon>
    </lineage>
</organism>